<dbReference type="RefSeq" id="WP_188836426.1">
    <property type="nucleotide sequence ID" value="NZ_BMHI01000002.1"/>
</dbReference>
<gene>
    <name evidence="1" type="ORF">GCM10011492_16070</name>
</gene>
<reference evidence="1" key="1">
    <citation type="journal article" date="2014" name="Int. J. Syst. Evol. Microbiol.">
        <title>Complete genome sequence of Corynebacterium casei LMG S-19264T (=DSM 44701T), isolated from a smear-ripened cheese.</title>
        <authorList>
            <consortium name="US DOE Joint Genome Institute (JGI-PGF)"/>
            <person name="Walter F."/>
            <person name="Albersmeier A."/>
            <person name="Kalinowski J."/>
            <person name="Ruckert C."/>
        </authorList>
    </citation>
    <scope>NUCLEOTIDE SEQUENCE</scope>
    <source>
        <strain evidence="1">CGMCC 1.15085</strain>
    </source>
</reference>
<protein>
    <recommendedName>
        <fullName evidence="3">ATPase</fullName>
    </recommendedName>
</protein>
<proteinExistence type="predicted"/>
<comment type="caution">
    <text evidence="1">The sequence shown here is derived from an EMBL/GenBank/DDBJ whole genome shotgun (WGS) entry which is preliminary data.</text>
</comment>
<dbReference type="EMBL" id="BMHI01000002">
    <property type="protein sequence ID" value="GGB26608.1"/>
    <property type="molecule type" value="Genomic_DNA"/>
</dbReference>
<dbReference type="InterPro" id="IPR023393">
    <property type="entry name" value="START-like_dom_sf"/>
</dbReference>
<dbReference type="Gene3D" id="3.30.530.20">
    <property type="match status" value="1"/>
</dbReference>
<accession>A0A916WRS7</accession>
<reference evidence="1" key="2">
    <citation type="submission" date="2020-09" db="EMBL/GenBank/DDBJ databases">
        <authorList>
            <person name="Sun Q."/>
            <person name="Zhou Y."/>
        </authorList>
    </citation>
    <scope>NUCLEOTIDE SEQUENCE</scope>
    <source>
        <strain evidence="1">CGMCC 1.15085</strain>
    </source>
</reference>
<organism evidence="1 2">
    <name type="scientific">Flexivirga endophytica</name>
    <dbReference type="NCBI Taxonomy" id="1849103"/>
    <lineage>
        <taxon>Bacteria</taxon>
        <taxon>Bacillati</taxon>
        <taxon>Actinomycetota</taxon>
        <taxon>Actinomycetes</taxon>
        <taxon>Micrococcales</taxon>
        <taxon>Dermacoccaceae</taxon>
        <taxon>Flexivirga</taxon>
    </lineage>
</organism>
<dbReference type="AlphaFoldDB" id="A0A916WRS7"/>
<dbReference type="CDD" id="cd08891">
    <property type="entry name" value="SRPBCC_CalC"/>
    <property type="match status" value="1"/>
</dbReference>
<evidence type="ECO:0000313" key="2">
    <source>
        <dbReference type="Proteomes" id="UP000636793"/>
    </source>
</evidence>
<sequence>MTTTTPEVLRTVTVPLPVAEAFRVFTEQFDLIKPREHNLMRSPVARTVMEVRPGGRIFDEAENGEQCAWGEVLAVESPTLLRFAWLIGPDWRVQDRENASEVEVRFTSDGADATQVELRHFKLDRHGPGWESLPDSLGGANGWPLYLQRYADLVATSARG</sequence>
<keyword evidence="2" id="KW-1185">Reference proteome</keyword>
<dbReference type="SUPFAM" id="SSF55961">
    <property type="entry name" value="Bet v1-like"/>
    <property type="match status" value="1"/>
</dbReference>
<dbReference type="Proteomes" id="UP000636793">
    <property type="component" value="Unassembled WGS sequence"/>
</dbReference>
<name>A0A916WRS7_9MICO</name>
<evidence type="ECO:0008006" key="3">
    <source>
        <dbReference type="Google" id="ProtNLM"/>
    </source>
</evidence>
<evidence type="ECO:0000313" key="1">
    <source>
        <dbReference type="EMBL" id="GGB26608.1"/>
    </source>
</evidence>